<accession>A0A8R1E8Q0</accession>
<dbReference type="AlphaFoldDB" id="A0A8R1E8Q0"/>
<dbReference type="Proteomes" id="UP000005237">
    <property type="component" value="Unassembled WGS sequence"/>
</dbReference>
<keyword evidence="2" id="KW-1185">Reference proteome</keyword>
<sequence>MKKWYNVYTIIAPTLANSQLLHNESLPTDDVATCAIFTQTFRNLCADFGKQVNSVDSVRKFRSRLMKDGKPDEYAMDEASNFQFADSP</sequence>
<proteinExistence type="predicted"/>
<dbReference type="EnsemblMetazoa" id="CJA27574.1">
    <property type="protein sequence ID" value="CJA27574.1"/>
    <property type="gene ID" value="WBGene00183147"/>
</dbReference>
<evidence type="ECO:0000313" key="2">
    <source>
        <dbReference type="Proteomes" id="UP000005237"/>
    </source>
</evidence>
<reference evidence="2" key="1">
    <citation type="submission" date="2010-08" db="EMBL/GenBank/DDBJ databases">
        <authorList>
            <consortium name="Caenorhabditis japonica Sequencing Consortium"/>
            <person name="Wilson R.K."/>
        </authorList>
    </citation>
    <scope>NUCLEOTIDE SEQUENCE [LARGE SCALE GENOMIC DNA]</scope>
    <source>
        <strain evidence="2">DF5081</strain>
    </source>
</reference>
<reference evidence="1" key="2">
    <citation type="submission" date="2022-06" db="UniProtKB">
        <authorList>
            <consortium name="EnsemblMetazoa"/>
        </authorList>
    </citation>
    <scope>IDENTIFICATION</scope>
    <source>
        <strain evidence="1">DF5081</strain>
    </source>
</reference>
<name>A0A8R1E8Q0_CAEJA</name>
<evidence type="ECO:0000313" key="1">
    <source>
        <dbReference type="EnsemblMetazoa" id="CJA27574.1"/>
    </source>
</evidence>
<organism evidence="1 2">
    <name type="scientific">Caenorhabditis japonica</name>
    <dbReference type="NCBI Taxonomy" id="281687"/>
    <lineage>
        <taxon>Eukaryota</taxon>
        <taxon>Metazoa</taxon>
        <taxon>Ecdysozoa</taxon>
        <taxon>Nematoda</taxon>
        <taxon>Chromadorea</taxon>
        <taxon>Rhabditida</taxon>
        <taxon>Rhabditina</taxon>
        <taxon>Rhabditomorpha</taxon>
        <taxon>Rhabditoidea</taxon>
        <taxon>Rhabditidae</taxon>
        <taxon>Peloderinae</taxon>
        <taxon>Caenorhabditis</taxon>
    </lineage>
</organism>
<protein>
    <submittedName>
        <fullName evidence="1">Uncharacterized protein</fullName>
    </submittedName>
</protein>